<comment type="similarity">
    <text evidence="1 2">Belongs to the iron/ascorbate-dependent oxidoreductase family.</text>
</comment>
<evidence type="ECO:0000256" key="1">
    <source>
        <dbReference type="ARBA" id="ARBA00008056"/>
    </source>
</evidence>
<organism evidence="4 5">
    <name type="scientific">Extremus antarcticus</name>
    <dbReference type="NCBI Taxonomy" id="702011"/>
    <lineage>
        <taxon>Eukaryota</taxon>
        <taxon>Fungi</taxon>
        <taxon>Dikarya</taxon>
        <taxon>Ascomycota</taxon>
        <taxon>Pezizomycotina</taxon>
        <taxon>Dothideomycetes</taxon>
        <taxon>Dothideomycetidae</taxon>
        <taxon>Mycosphaerellales</taxon>
        <taxon>Extremaceae</taxon>
        <taxon>Extremus</taxon>
    </lineage>
</organism>
<accession>A0AAJ0LVM0</accession>
<dbReference type="SUPFAM" id="SSF51197">
    <property type="entry name" value="Clavaminate synthase-like"/>
    <property type="match status" value="1"/>
</dbReference>
<dbReference type="InterPro" id="IPR005123">
    <property type="entry name" value="Oxoglu/Fe-dep_dioxygenase_dom"/>
</dbReference>
<evidence type="ECO:0000259" key="3">
    <source>
        <dbReference type="PROSITE" id="PS51471"/>
    </source>
</evidence>
<dbReference type="InterPro" id="IPR044861">
    <property type="entry name" value="IPNS-like_FE2OG_OXY"/>
</dbReference>
<dbReference type="AlphaFoldDB" id="A0AAJ0LVM0"/>
<keyword evidence="2" id="KW-0560">Oxidoreductase</keyword>
<protein>
    <recommendedName>
        <fullName evidence="3">Fe2OG dioxygenase domain-containing protein</fullName>
    </recommendedName>
</protein>
<keyword evidence="5" id="KW-1185">Reference proteome</keyword>
<dbReference type="InterPro" id="IPR026992">
    <property type="entry name" value="DIOX_N"/>
</dbReference>
<sequence>MSEDEQQENQYAWAELPVVDARRLELQDVDEVVRLFQACCEYGFFYLNLSSLDGSKVDESEGRILELMEGYFRQPLQTKLRDAVGSHTRGPAGTSTGVVEGSRDAYEALKVARDAVASQAHDPGLADTAYVQDVREFASACDSLCYLILARLSDALNLEATERLESFHRHTVESTTFLGLLHYPSSDTLLNSGVGHNKHTDIGTLTLLLSRTPGLQVSTSDGWRFVRPRQNHMVINVGDTVRFLSNALLKSCVHRVVPTKQTATQSRYSICYFLRPESGVSVRTSDGRTRTVRQWHDEKYEVFKLSHDEQKAGLVLTGGMDSKREHL</sequence>
<evidence type="ECO:0000313" key="5">
    <source>
        <dbReference type="Proteomes" id="UP001271007"/>
    </source>
</evidence>
<name>A0AAJ0LVM0_9PEZI</name>
<dbReference type="Gene3D" id="2.60.120.330">
    <property type="entry name" value="B-lactam Antibiotic, Isopenicillin N Synthase, Chain"/>
    <property type="match status" value="1"/>
</dbReference>
<dbReference type="PANTHER" id="PTHR47990">
    <property type="entry name" value="2-OXOGLUTARATE (2OG) AND FE(II)-DEPENDENT OXYGENASE SUPERFAMILY PROTEIN-RELATED"/>
    <property type="match status" value="1"/>
</dbReference>
<evidence type="ECO:0000313" key="4">
    <source>
        <dbReference type="EMBL" id="KAK3056831.1"/>
    </source>
</evidence>
<reference evidence="4" key="1">
    <citation type="submission" date="2023-04" db="EMBL/GenBank/DDBJ databases">
        <title>Black Yeasts Isolated from many extreme environments.</title>
        <authorList>
            <person name="Coleine C."/>
            <person name="Stajich J.E."/>
            <person name="Selbmann L."/>
        </authorList>
    </citation>
    <scope>NUCLEOTIDE SEQUENCE</scope>
    <source>
        <strain evidence="4">CCFEE 5312</strain>
    </source>
</reference>
<dbReference type="Pfam" id="PF03171">
    <property type="entry name" value="2OG-FeII_Oxy"/>
    <property type="match status" value="1"/>
</dbReference>
<dbReference type="GO" id="GO:0044283">
    <property type="term" value="P:small molecule biosynthetic process"/>
    <property type="evidence" value="ECO:0007669"/>
    <property type="project" value="UniProtKB-ARBA"/>
</dbReference>
<dbReference type="PROSITE" id="PS51471">
    <property type="entry name" value="FE2OG_OXY"/>
    <property type="match status" value="1"/>
</dbReference>
<dbReference type="GO" id="GO:0016491">
    <property type="term" value="F:oxidoreductase activity"/>
    <property type="evidence" value="ECO:0007669"/>
    <property type="project" value="UniProtKB-KW"/>
</dbReference>
<dbReference type="GO" id="GO:0046872">
    <property type="term" value="F:metal ion binding"/>
    <property type="evidence" value="ECO:0007669"/>
    <property type="project" value="UniProtKB-KW"/>
</dbReference>
<dbReference type="EMBL" id="JAWDJX010000005">
    <property type="protein sequence ID" value="KAK3056831.1"/>
    <property type="molecule type" value="Genomic_DNA"/>
</dbReference>
<dbReference type="InterPro" id="IPR027443">
    <property type="entry name" value="IPNS-like_sf"/>
</dbReference>
<dbReference type="InterPro" id="IPR050231">
    <property type="entry name" value="Iron_ascorbate_oxido_reductase"/>
</dbReference>
<proteinExistence type="inferred from homology"/>
<evidence type="ECO:0000256" key="2">
    <source>
        <dbReference type="RuleBase" id="RU003682"/>
    </source>
</evidence>
<feature type="domain" description="Fe2OG dioxygenase" evidence="3">
    <location>
        <begin position="174"/>
        <end position="276"/>
    </location>
</feature>
<comment type="caution">
    <text evidence="4">The sequence shown here is derived from an EMBL/GenBank/DDBJ whole genome shotgun (WGS) entry which is preliminary data.</text>
</comment>
<gene>
    <name evidence="4" type="ORF">LTR09_002624</name>
</gene>
<keyword evidence="2" id="KW-0479">Metal-binding</keyword>
<dbReference type="Proteomes" id="UP001271007">
    <property type="component" value="Unassembled WGS sequence"/>
</dbReference>
<dbReference type="Pfam" id="PF14226">
    <property type="entry name" value="DIOX_N"/>
    <property type="match status" value="1"/>
</dbReference>
<keyword evidence="2" id="KW-0408">Iron</keyword>